<dbReference type="OrthoDB" id="5953973at2759"/>
<accession>A0A9P0MV90</accession>
<dbReference type="AlphaFoldDB" id="A0A9P0MV90"/>
<reference evidence="1" key="1">
    <citation type="submission" date="2022-01" db="EMBL/GenBank/DDBJ databases">
        <authorList>
            <person name="King R."/>
        </authorList>
    </citation>
    <scope>NUCLEOTIDE SEQUENCE</scope>
</reference>
<proteinExistence type="predicted"/>
<evidence type="ECO:0000313" key="2">
    <source>
        <dbReference type="Proteomes" id="UP001152798"/>
    </source>
</evidence>
<sequence length="534" mass="59727">MESATEQISQELGLQRLWGRRLTSSNLEDEELTVLLDDREVFSNAKVDEFETVNSKSRSSSPTPLCFTSECSVQDVYTPLPAKIPSTCAQEALRPLELDGGQIGDIPARYQVFNLKKHEFPAIGVYVDPRIVPGYKYRVRPIQEKGIKDRWLFKGEALELQSIGRGYSRRLTFAPGKGNLNSNPNYFWADSSEMGFAFELELVSTGDKFTVYNAYQVPVGTLEFLKNQMPQEEVGHRILSDGSVEKTARVKSFCKVEWYEEESELIVAMSGIAVSVKNKRDGKVKTKMIGVTVGSHPRRCYSLTPGINTRLRHTVVKGNNIGDVPTSYNIIGLETYELPVIGTYIDPRIVPGFHYRVRPAAGKRRPFFGGRPLELKSIGMGYGKRLVFESNSLNNPDNFMWSDSHPDGLGFEPSAVRAGMSFEVLAGQLRLGEAVVFRADAPQYEKKQEVYEKNGKKGIVKEVHVDLTCQVSLDTTGSEKEVEPHTMRVSGTAILAKEPGQSRAKLLRVENIGLDSQLNILFATQWDQLVFIPL</sequence>
<dbReference type="EMBL" id="OV725082">
    <property type="protein sequence ID" value="CAH1406314.1"/>
    <property type="molecule type" value="Genomic_DNA"/>
</dbReference>
<keyword evidence="2" id="KW-1185">Reference proteome</keyword>
<organism evidence="1 2">
    <name type="scientific">Nezara viridula</name>
    <name type="common">Southern green stink bug</name>
    <name type="synonym">Cimex viridulus</name>
    <dbReference type="NCBI Taxonomy" id="85310"/>
    <lineage>
        <taxon>Eukaryota</taxon>
        <taxon>Metazoa</taxon>
        <taxon>Ecdysozoa</taxon>
        <taxon>Arthropoda</taxon>
        <taxon>Hexapoda</taxon>
        <taxon>Insecta</taxon>
        <taxon>Pterygota</taxon>
        <taxon>Neoptera</taxon>
        <taxon>Paraneoptera</taxon>
        <taxon>Hemiptera</taxon>
        <taxon>Heteroptera</taxon>
        <taxon>Panheteroptera</taxon>
        <taxon>Pentatomomorpha</taxon>
        <taxon>Pentatomoidea</taxon>
        <taxon>Pentatomidae</taxon>
        <taxon>Pentatominae</taxon>
        <taxon>Nezara</taxon>
    </lineage>
</organism>
<gene>
    <name evidence="1" type="ORF">NEZAVI_LOCUS14285</name>
</gene>
<name>A0A9P0MV90_NEZVI</name>
<dbReference type="Proteomes" id="UP001152798">
    <property type="component" value="Chromosome 6"/>
</dbReference>
<protein>
    <submittedName>
        <fullName evidence="1">Uncharacterized protein</fullName>
    </submittedName>
</protein>
<evidence type="ECO:0000313" key="1">
    <source>
        <dbReference type="EMBL" id="CAH1406314.1"/>
    </source>
</evidence>